<evidence type="ECO:0000313" key="13">
    <source>
        <dbReference type="Proteomes" id="UP000199182"/>
    </source>
</evidence>
<feature type="transmembrane region" description="Helical" evidence="9">
    <location>
        <begin position="24"/>
        <end position="49"/>
    </location>
</feature>
<dbReference type="EMBL" id="FNID01000057">
    <property type="protein sequence ID" value="SDO11686.1"/>
    <property type="molecule type" value="Genomic_DNA"/>
</dbReference>
<comment type="function">
    <text evidence="10">Part of the binding-protein-dependent transport system for phosphate; probably responsible for the translocation of the substrate across the membrane.</text>
</comment>
<evidence type="ECO:0000256" key="5">
    <source>
        <dbReference type="ARBA" id="ARBA00022592"/>
    </source>
</evidence>
<keyword evidence="13" id="KW-1185">Reference proteome</keyword>
<keyword evidence="3 9" id="KW-0813">Transport</keyword>
<dbReference type="InterPro" id="IPR000515">
    <property type="entry name" value="MetI-like"/>
</dbReference>
<dbReference type="InterPro" id="IPR051124">
    <property type="entry name" value="Phosphate_Transport_Permease"/>
</dbReference>
<keyword evidence="5 10" id="KW-0592">Phosphate transport</keyword>
<evidence type="ECO:0000256" key="8">
    <source>
        <dbReference type="ARBA" id="ARBA00023136"/>
    </source>
</evidence>
<protein>
    <recommendedName>
        <fullName evidence="10">Phosphate transport system permease protein</fullName>
    </recommendedName>
</protein>
<evidence type="ECO:0000259" key="11">
    <source>
        <dbReference type="PROSITE" id="PS50928"/>
    </source>
</evidence>
<gene>
    <name evidence="12" type="ORF">SAMN05192585_1576</name>
</gene>
<dbReference type="CDD" id="cd06261">
    <property type="entry name" value="TM_PBP2"/>
    <property type="match status" value="1"/>
</dbReference>
<comment type="subcellular location">
    <subcellularLocation>
        <location evidence="1 9">Cell membrane</location>
        <topology evidence="1 9">Multi-pass membrane protein</topology>
    </subcellularLocation>
</comment>
<dbReference type="InterPro" id="IPR035906">
    <property type="entry name" value="MetI-like_sf"/>
</dbReference>
<dbReference type="InterPro" id="IPR011864">
    <property type="entry name" value="Phosphate_PstC"/>
</dbReference>
<feature type="transmembrane region" description="Helical" evidence="9">
    <location>
        <begin position="125"/>
        <end position="148"/>
    </location>
</feature>
<evidence type="ECO:0000256" key="3">
    <source>
        <dbReference type="ARBA" id="ARBA00022448"/>
    </source>
</evidence>
<evidence type="ECO:0000313" key="12">
    <source>
        <dbReference type="EMBL" id="SDO11686.1"/>
    </source>
</evidence>
<dbReference type="PANTHER" id="PTHR30425">
    <property type="entry name" value="PHOSPHATE TRANSPORT SYSTEM PERMEASE PROTEIN PST"/>
    <property type="match status" value="1"/>
</dbReference>
<evidence type="ECO:0000256" key="9">
    <source>
        <dbReference type="RuleBase" id="RU363032"/>
    </source>
</evidence>
<dbReference type="PROSITE" id="PS50928">
    <property type="entry name" value="ABC_TM1"/>
    <property type="match status" value="1"/>
</dbReference>
<evidence type="ECO:0000256" key="4">
    <source>
        <dbReference type="ARBA" id="ARBA00022475"/>
    </source>
</evidence>
<dbReference type="RefSeq" id="WP_423230295.1">
    <property type="nucleotide sequence ID" value="NZ_FNID01000057.1"/>
</dbReference>
<name>A0A1H0GXB2_9FIRM</name>
<dbReference type="GO" id="GO:0005886">
    <property type="term" value="C:plasma membrane"/>
    <property type="evidence" value="ECO:0007669"/>
    <property type="project" value="UniProtKB-SubCell"/>
</dbReference>
<sequence>MQATSQKSFTIQGSSKTKTAIEKFMTVVFFVCGITAVAAVIGITVYMIIAGSPAIAKVGPLEFLFGSEWLPTATEPKFGILYFILTSIVGTLLAIVVGVPVSLLTAIFLSELAPPALYKVVRPAVELLAGIPSVIYGIIGAQLLVPLMSAFETAIFKDDPGHTFTGGANLLSAVLVLAVMILPTIVNVSETALRAVPREYKEASLALGASHIQTIFKVMLGAARSGIVTSIVLGIGRAIGEAMAIIMVAGNVANLPLPFNSVRFLTTAIVSDMSYAAAGLHRESLFGIGLVLFVFIMVINFFVNILLKGGSKKEKG</sequence>
<dbReference type="SUPFAM" id="SSF161098">
    <property type="entry name" value="MetI-like"/>
    <property type="match status" value="1"/>
</dbReference>
<dbReference type="GO" id="GO:0005315">
    <property type="term" value="F:phosphate transmembrane transporter activity"/>
    <property type="evidence" value="ECO:0007669"/>
    <property type="project" value="InterPro"/>
</dbReference>
<keyword evidence="4 10" id="KW-1003">Cell membrane</keyword>
<feature type="transmembrane region" description="Helical" evidence="9">
    <location>
        <begin position="285"/>
        <end position="307"/>
    </location>
</feature>
<feature type="transmembrane region" description="Helical" evidence="9">
    <location>
        <begin position="168"/>
        <end position="188"/>
    </location>
</feature>
<proteinExistence type="inferred from homology"/>
<accession>A0A1H0GXB2</accession>
<reference evidence="12 13" key="1">
    <citation type="submission" date="2016-10" db="EMBL/GenBank/DDBJ databases">
        <authorList>
            <person name="de Groot N.N."/>
        </authorList>
    </citation>
    <scope>NUCLEOTIDE SEQUENCE [LARGE SCALE GENOMIC DNA]</scope>
    <source>
        <strain evidence="12 13">CGMCC 1.5012</strain>
    </source>
</reference>
<evidence type="ECO:0000256" key="7">
    <source>
        <dbReference type="ARBA" id="ARBA00022989"/>
    </source>
</evidence>
<dbReference type="PANTHER" id="PTHR30425:SF1">
    <property type="entry name" value="PHOSPHATE TRANSPORT SYSTEM PERMEASE PROTEIN PSTC"/>
    <property type="match status" value="1"/>
</dbReference>
<comment type="similarity">
    <text evidence="2 10">Belongs to the binding-protein-dependent transport system permease family. CysTW subfamily.</text>
</comment>
<evidence type="ECO:0000256" key="6">
    <source>
        <dbReference type="ARBA" id="ARBA00022692"/>
    </source>
</evidence>
<feature type="domain" description="ABC transmembrane type-1" evidence="11">
    <location>
        <begin position="80"/>
        <end position="303"/>
    </location>
</feature>
<dbReference type="Proteomes" id="UP000199182">
    <property type="component" value="Unassembled WGS sequence"/>
</dbReference>
<dbReference type="Gene3D" id="1.10.3720.10">
    <property type="entry name" value="MetI-like"/>
    <property type="match status" value="1"/>
</dbReference>
<dbReference type="STRING" id="258515.SAMN05192585_1576"/>
<dbReference type="GO" id="GO:0006817">
    <property type="term" value="P:phosphate ion transport"/>
    <property type="evidence" value="ECO:0007669"/>
    <property type="project" value="UniProtKB-KW"/>
</dbReference>
<evidence type="ECO:0000256" key="1">
    <source>
        <dbReference type="ARBA" id="ARBA00004651"/>
    </source>
</evidence>
<dbReference type="Pfam" id="PF00528">
    <property type="entry name" value="BPD_transp_1"/>
    <property type="match status" value="1"/>
</dbReference>
<feature type="transmembrane region" description="Helical" evidence="9">
    <location>
        <begin position="80"/>
        <end position="113"/>
    </location>
</feature>
<organism evidence="12 13">
    <name type="scientific">Acetanaerobacterium elongatum</name>
    <dbReference type="NCBI Taxonomy" id="258515"/>
    <lineage>
        <taxon>Bacteria</taxon>
        <taxon>Bacillati</taxon>
        <taxon>Bacillota</taxon>
        <taxon>Clostridia</taxon>
        <taxon>Eubacteriales</taxon>
        <taxon>Oscillospiraceae</taxon>
        <taxon>Acetanaerobacterium</taxon>
    </lineage>
</organism>
<evidence type="ECO:0000256" key="2">
    <source>
        <dbReference type="ARBA" id="ARBA00007069"/>
    </source>
</evidence>
<keyword evidence="8 9" id="KW-0472">Membrane</keyword>
<dbReference type="NCBIfam" id="TIGR02138">
    <property type="entry name" value="phosphate_pstC"/>
    <property type="match status" value="1"/>
</dbReference>
<keyword evidence="6 9" id="KW-0812">Transmembrane</keyword>
<dbReference type="AlphaFoldDB" id="A0A1H0GXB2"/>
<feature type="transmembrane region" description="Helical" evidence="9">
    <location>
        <begin position="227"/>
        <end position="249"/>
    </location>
</feature>
<evidence type="ECO:0000256" key="10">
    <source>
        <dbReference type="RuleBase" id="RU363054"/>
    </source>
</evidence>
<keyword evidence="7 9" id="KW-1133">Transmembrane helix</keyword>